<dbReference type="EMBL" id="MU254207">
    <property type="protein sequence ID" value="KAG9241480.1"/>
    <property type="molecule type" value="Genomic_DNA"/>
</dbReference>
<comment type="caution">
    <text evidence="1">The sequence shown here is derived from an EMBL/GenBank/DDBJ whole genome shotgun (WGS) entry which is preliminary data.</text>
</comment>
<gene>
    <name evidence="1" type="ORF">BJ878DRAFT_536511</name>
</gene>
<proteinExistence type="predicted"/>
<dbReference type="Proteomes" id="UP000887226">
    <property type="component" value="Unassembled WGS sequence"/>
</dbReference>
<reference evidence="1" key="1">
    <citation type="journal article" date="2021" name="IMA Fungus">
        <title>Genomic characterization of three marine fungi, including Emericellopsis atlantica sp. nov. with signatures of a generalist lifestyle and marine biomass degradation.</title>
        <authorList>
            <person name="Hagestad O.C."/>
            <person name="Hou L."/>
            <person name="Andersen J.H."/>
            <person name="Hansen E.H."/>
            <person name="Altermark B."/>
            <person name="Li C."/>
            <person name="Kuhnert E."/>
            <person name="Cox R.J."/>
            <person name="Crous P.W."/>
            <person name="Spatafora J.W."/>
            <person name="Lail K."/>
            <person name="Amirebrahimi M."/>
            <person name="Lipzen A."/>
            <person name="Pangilinan J."/>
            <person name="Andreopoulos W."/>
            <person name="Hayes R.D."/>
            <person name="Ng V."/>
            <person name="Grigoriev I.V."/>
            <person name="Jackson S.A."/>
            <person name="Sutton T.D.S."/>
            <person name="Dobson A.D.W."/>
            <person name="Rama T."/>
        </authorList>
    </citation>
    <scope>NUCLEOTIDE SEQUENCE</scope>
    <source>
        <strain evidence="1">TRa3180A</strain>
    </source>
</reference>
<dbReference type="InterPro" id="IPR046341">
    <property type="entry name" value="SET_dom_sf"/>
</dbReference>
<protein>
    <submittedName>
        <fullName evidence="1">SET domain-containing protein 5</fullName>
    </submittedName>
</protein>
<name>A0A9P7YXD8_9HELO</name>
<dbReference type="PANTHER" id="PTHR47332">
    <property type="entry name" value="SET DOMAIN-CONTAINING PROTEIN 5"/>
    <property type="match status" value="1"/>
</dbReference>
<evidence type="ECO:0000313" key="2">
    <source>
        <dbReference type="Proteomes" id="UP000887226"/>
    </source>
</evidence>
<dbReference type="Gene3D" id="2.170.270.10">
    <property type="entry name" value="SET domain"/>
    <property type="match status" value="1"/>
</dbReference>
<accession>A0A9P7YXD8</accession>
<dbReference type="SUPFAM" id="SSF82199">
    <property type="entry name" value="SET domain"/>
    <property type="match status" value="1"/>
</dbReference>
<sequence length="413" mass="47288">MSAMLPRAIPKGTRILCEKSIIFTPQYVTGPQLQKPICQQVEALNKHQQEAFLTLHNIHPFNDPAEQYLGMAQTHCFQILTDGIDGGVFLEASLIDHACNNNSQRSWDERIKKHAVRALNRKEIQEALLAKFGFECSCRLCSLPLKQGQESDQRLKKVHHLERLISQTLRWIDQHAQLYDEQGPGDAILSWVFFNAAQIAIANGDLARGRIFAEMALTRWRTSYGSDCKSVGQYGDVAKDLSKLHLHGMSKNWQTALDDVPYGLEPGEFEDWLWRRDKSKVPQSPIQPANLRIRAIFPGFDGLPSDNFTDLESHKIRHWCFLAEIVDVIDVLLRLQFDIRDIDGNTVPLYFYTDKRGRDKELDNRLVKNGHTVAIFYVRRHAFAYDKPGIHHEDPKLMKASLPRPAAQLDRIC</sequence>
<dbReference type="AlphaFoldDB" id="A0A9P7YXD8"/>
<keyword evidence="2" id="KW-1185">Reference proteome</keyword>
<dbReference type="OrthoDB" id="265717at2759"/>
<dbReference type="PANTHER" id="PTHR47332:SF2">
    <property type="entry name" value="SET-6"/>
    <property type="match status" value="1"/>
</dbReference>
<dbReference type="InterPro" id="IPR053185">
    <property type="entry name" value="SET_domain_protein"/>
</dbReference>
<evidence type="ECO:0000313" key="1">
    <source>
        <dbReference type="EMBL" id="KAG9241480.1"/>
    </source>
</evidence>
<organism evidence="1 2">
    <name type="scientific">Calycina marina</name>
    <dbReference type="NCBI Taxonomy" id="1763456"/>
    <lineage>
        <taxon>Eukaryota</taxon>
        <taxon>Fungi</taxon>
        <taxon>Dikarya</taxon>
        <taxon>Ascomycota</taxon>
        <taxon>Pezizomycotina</taxon>
        <taxon>Leotiomycetes</taxon>
        <taxon>Helotiales</taxon>
        <taxon>Pezizellaceae</taxon>
        <taxon>Calycina</taxon>
    </lineage>
</organism>